<keyword evidence="2" id="KW-1185">Reference proteome</keyword>
<evidence type="ECO:0000313" key="1">
    <source>
        <dbReference type="EMBL" id="EAR87772.1"/>
    </source>
</evidence>
<organism evidence="1 2">
    <name type="scientific">Tetrahymena thermophila (strain SB210)</name>
    <dbReference type="NCBI Taxonomy" id="312017"/>
    <lineage>
        <taxon>Eukaryota</taxon>
        <taxon>Sar</taxon>
        <taxon>Alveolata</taxon>
        <taxon>Ciliophora</taxon>
        <taxon>Intramacronucleata</taxon>
        <taxon>Oligohymenophorea</taxon>
        <taxon>Hymenostomatida</taxon>
        <taxon>Tetrahymenina</taxon>
        <taxon>Tetrahymenidae</taxon>
        <taxon>Tetrahymena</taxon>
    </lineage>
</organism>
<dbReference type="AlphaFoldDB" id="Q22SK0"/>
<accession>Q22SK0</accession>
<dbReference type="Proteomes" id="UP000009168">
    <property type="component" value="Unassembled WGS sequence"/>
</dbReference>
<dbReference type="GeneID" id="7832366"/>
<protein>
    <submittedName>
        <fullName evidence="1">Uncharacterized protein</fullName>
    </submittedName>
</protein>
<dbReference type="KEGG" id="tet:TTHERM_00001370"/>
<dbReference type="EMBL" id="GG662845">
    <property type="protein sequence ID" value="EAR87772.1"/>
    <property type="molecule type" value="Genomic_DNA"/>
</dbReference>
<proteinExistence type="predicted"/>
<reference evidence="2" key="1">
    <citation type="journal article" date="2006" name="PLoS Biol.">
        <title>Macronuclear genome sequence of the ciliate Tetrahymena thermophila, a model eukaryote.</title>
        <authorList>
            <person name="Eisen J.A."/>
            <person name="Coyne R.S."/>
            <person name="Wu M."/>
            <person name="Wu D."/>
            <person name="Thiagarajan M."/>
            <person name="Wortman J.R."/>
            <person name="Badger J.H."/>
            <person name="Ren Q."/>
            <person name="Amedeo P."/>
            <person name="Jones K.M."/>
            <person name="Tallon L.J."/>
            <person name="Delcher A.L."/>
            <person name="Salzberg S.L."/>
            <person name="Silva J.C."/>
            <person name="Haas B.J."/>
            <person name="Majoros W.H."/>
            <person name="Farzad M."/>
            <person name="Carlton J.M."/>
            <person name="Smith R.K. Jr."/>
            <person name="Garg J."/>
            <person name="Pearlman R.E."/>
            <person name="Karrer K.M."/>
            <person name="Sun L."/>
            <person name="Manning G."/>
            <person name="Elde N.C."/>
            <person name="Turkewitz A.P."/>
            <person name="Asai D.J."/>
            <person name="Wilkes D.E."/>
            <person name="Wang Y."/>
            <person name="Cai H."/>
            <person name="Collins K."/>
            <person name="Stewart B.A."/>
            <person name="Lee S.R."/>
            <person name="Wilamowska K."/>
            <person name="Weinberg Z."/>
            <person name="Ruzzo W.L."/>
            <person name="Wloga D."/>
            <person name="Gaertig J."/>
            <person name="Frankel J."/>
            <person name="Tsao C.-C."/>
            <person name="Gorovsky M.A."/>
            <person name="Keeling P.J."/>
            <person name="Waller R.F."/>
            <person name="Patron N.J."/>
            <person name="Cherry J.M."/>
            <person name="Stover N.A."/>
            <person name="Krieger C.J."/>
            <person name="del Toro C."/>
            <person name="Ryder H.F."/>
            <person name="Williamson S.C."/>
            <person name="Barbeau R.A."/>
            <person name="Hamilton E.P."/>
            <person name="Orias E."/>
        </authorList>
    </citation>
    <scope>NUCLEOTIDE SEQUENCE [LARGE SCALE GENOMIC DNA]</scope>
    <source>
        <strain evidence="2">SB210</strain>
    </source>
</reference>
<gene>
    <name evidence="1" type="ORF">TTHERM_00001370</name>
</gene>
<evidence type="ECO:0000313" key="2">
    <source>
        <dbReference type="Proteomes" id="UP000009168"/>
    </source>
</evidence>
<dbReference type="InParanoid" id="Q22SK0"/>
<sequence>MGNCLTSTTVVNQPNTQTLKEAEEREFEGEVTYVRPFYKGIVVRSAPTVEQLEKIFLMEEEQKRIKKQQK</sequence>
<dbReference type="HOGENOM" id="CLU_2763504_0_0_1"/>
<name>Q22SK0_TETTS</name>
<dbReference type="RefSeq" id="XP_001008017.1">
    <property type="nucleotide sequence ID" value="XM_001008017.2"/>
</dbReference>